<dbReference type="InterPro" id="IPR020841">
    <property type="entry name" value="PKS_Beta-ketoAc_synthase_dom"/>
</dbReference>
<dbReference type="SMART" id="SM00823">
    <property type="entry name" value="PKS_PP"/>
    <property type="match status" value="1"/>
</dbReference>
<feature type="region of interest" description="N-terminal hotdog fold" evidence="7">
    <location>
        <begin position="931"/>
        <end position="1053"/>
    </location>
</feature>
<dbReference type="EMBL" id="JBBHLI010000005">
    <property type="protein sequence ID" value="MEK9501493.1"/>
    <property type="molecule type" value="Genomic_DNA"/>
</dbReference>
<dbReference type="Gene3D" id="3.40.366.10">
    <property type="entry name" value="Malonyl-Coenzyme A Acyl Carrier Protein, domain 2"/>
    <property type="match status" value="1"/>
</dbReference>
<evidence type="ECO:0000256" key="9">
    <source>
        <dbReference type="SAM" id="MobiDB-lite"/>
    </source>
</evidence>
<dbReference type="InterPro" id="IPR016035">
    <property type="entry name" value="Acyl_Trfase/lysoPLipase"/>
</dbReference>
<dbReference type="InterPro" id="IPR016036">
    <property type="entry name" value="Malonyl_transacylase_ACP-bd"/>
</dbReference>
<feature type="domain" description="Ketosynthase family 3 (KS3)" evidence="11">
    <location>
        <begin position="30"/>
        <end position="455"/>
    </location>
</feature>
<keyword evidence="6" id="KW-0012">Acyltransferase</keyword>
<dbReference type="Gene3D" id="3.90.180.10">
    <property type="entry name" value="Medium-chain alcohol dehydrogenases, catalytic domain"/>
    <property type="match status" value="1"/>
</dbReference>
<dbReference type="InterPro" id="IPR049551">
    <property type="entry name" value="PKS_DH_C"/>
</dbReference>
<evidence type="ECO:0000256" key="8">
    <source>
        <dbReference type="SAM" id="Coils"/>
    </source>
</evidence>
<feature type="domain" description="Carrier" evidence="10">
    <location>
        <begin position="2026"/>
        <end position="2104"/>
    </location>
</feature>
<feature type="active site" description="Proton donor; for dehydratase activity" evidence="7">
    <location>
        <position position="1123"/>
    </location>
</feature>
<dbReference type="InterPro" id="IPR036291">
    <property type="entry name" value="NAD(P)-bd_dom_sf"/>
</dbReference>
<dbReference type="PROSITE" id="PS52004">
    <property type="entry name" value="KS3_2"/>
    <property type="match status" value="1"/>
</dbReference>
<feature type="region of interest" description="C-terminal hotdog fold" evidence="7">
    <location>
        <begin position="1064"/>
        <end position="1204"/>
    </location>
</feature>
<dbReference type="Pfam" id="PF00107">
    <property type="entry name" value="ADH_zinc_N"/>
    <property type="match status" value="1"/>
</dbReference>
<dbReference type="Gene3D" id="1.10.1200.10">
    <property type="entry name" value="ACP-like"/>
    <property type="match status" value="1"/>
</dbReference>
<dbReference type="InterPro" id="IPR016039">
    <property type="entry name" value="Thiolase-like"/>
</dbReference>
<dbReference type="InterPro" id="IPR020807">
    <property type="entry name" value="PKS_DH"/>
</dbReference>
<reference evidence="13 14" key="1">
    <citation type="submission" date="2024-02" db="EMBL/GenBank/DDBJ databases">
        <title>A novel Gemmatimonadota bacterium.</title>
        <authorList>
            <person name="Du Z.-J."/>
            <person name="Ye Y.-Q."/>
        </authorList>
    </citation>
    <scope>NUCLEOTIDE SEQUENCE [LARGE SCALE GENOMIC DNA]</scope>
    <source>
        <strain evidence="13 14">DH-20</strain>
    </source>
</reference>
<dbReference type="SUPFAM" id="SSF51735">
    <property type="entry name" value="NAD(P)-binding Rossmann-fold domains"/>
    <property type="match status" value="3"/>
</dbReference>
<dbReference type="InterPro" id="IPR042104">
    <property type="entry name" value="PKS_dehydratase_sf"/>
</dbReference>
<evidence type="ECO:0000256" key="5">
    <source>
        <dbReference type="ARBA" id="ARBA00023268"/>
    </source>
</evidence>
<evidence type="ECO:0000313" key="14">
    <source>
        <dbReference type="Proteomes" id="UP001484239"/>
    </source>
</evidence>
<proteinExistence type="predicted"/>
<evidence type="ECO:0000256" key="1">
    <source>
        <dbReference type="ARBA" id="ARBA00022450"/>
    </source>
</evidence>
<dbReference type="InterPro" id="IPR020806">
    <property type="entry name" value="PKS_PP-bd"/>
</dbReference>
<keyword evidence="3" id="KW-0808">Transferase</keyword>
<dbReference type="InterPro" id="IPR011032">
    <property type="entry name" value="GroES-like_sf"/>
</dbReference>
<evidence type="ECO:0000256" key="7">
    <source>
        <dbReference type="PROSITE-ProRule" id="PRU01363"/>
    </source>
</evidence>
<evidence type="ECO:0000256" key="4">
    <source>
        <dbReference type="ARBA" id="ARBA00022857"/>
    </source>
</evidence>
<dbReference type="Pfam" id="PF02801">
    <property type="entry name" value="Ketoacyl-synt_C"/>
    <property type="match status" value="1"/>
</dbReference>
<dbReference type="InterPro" id="IPR009081">
    <property type="entry name" value="PP-bd_ACP"/>
</dbReference>
<dbReference type="SMART" id="SM00826">
    <property type="entry name" value="PKS_DH"/>
    <property type="match status" value="1"/>
</dbReference>
<dbReference type="SMART" id="SM00829">
    <property type="entry name" value="PKS_ER"/>
    <property type="match status" value="1"/>
</dbReference>
<dbReference type="PROSITE" id="PS50075">
    <property type="entry name" value="CARRIER"/>
    <property type="match status" value="1"/>
</dbReference>
<dbReference type="Pfam" id="PF00698">
    <property type="entry name" value="Acyl_transf_1"/>
    <property type="match status" value="1"/>
</dbReference>
<dbReference type="InterPro" id="IPR049900">
    <property type="entry name" value="PKS_mFAS_DH"/>
</dbReference>
<feature type="active site" description="Proton acceptor; for dehydratase activity" evidence="7">
    <location>
        <position position="962"/>
    </location>
</feature>
<dbReference type="InterPro" id="IPR014031">
    <property type="entry name" value="Ketoacyl_synth_C"/>
</dbReference>
<feature type="coiled-coil region" evidence="8">
    <location>
        <begin position="1"/>
        <end position="28"/>
    </location>
</feature>
<dbReference type="PANTHER" id="PTHR43775:SF51">
    <property type="entry name" value="INACTIVE PHENOLPHTHIOCEROL SYNTHESIS POLYKETIDE SYNTHASE TYPE I PKS1-RELATED"/>
    <property type="match status" value="1"/>
</dbReference>
<dbReference type="InterPro" id="IPR032821">
    <property type="entry name" value="PKS_assoc"/>
</dbReference>
<dbReference type="Pfam" id="PF08659">
    <property type="entry name" value="KR"/>
    <property type="match status" value="1"/>
</dbReference>
<dbReference type="Pfam" id="PF00109">
    <property type="entry name" value="ketoacyl-synt"/>
    <property type="match status" value="1"/>
</dbReference>
<dbReference type="Gene3D" id="3.40.47.10">
    <property type="match status" value="1"/>
</dbReference>
<keyword evidence="14" id="KW-1185">Reference proteome</keyword>
<dbReference type="Pfam" id="PF21089">
    <property type="entry name" value="PKS_DH_N"/>
    <property type="match status" value="1"/>
</dbReference>
<evidence type="ECO:0000256" key="3">
    <source>
        <dbReference type="ARBA" id="ARBA00022679"/>
    </source>
</evidence>
<keyword evidence="4" id="KW-0521">NADP</keyword>
<accession>A0ABU9E9S7</accession>
<evidence type="ECO:0000256" key="2">
    <source>
        <dbReference type="ARBA" id="ARBA00022553"/>
    </source>
</evidence>
<evidence type="ECO:0000313" key="13">
    <source>
        <dbReference type="EMBL" id="MEK9501493.1"/>
    </source>
</evidence>
<dbReference type="InterPro" id="IPR014030">
    <property type="entry name" value="Ketoacyl_synth_N"/>
</dbReference>
<dbReference type="SUPFAM" id="SSF52151">
    <property type="entry name" value="FabD/lysophospholipase-like"/>
    <property type="match status" value="1"/>
</dbReference>
<dbReference type="CDD" id="cd05195">
    <property type="entry name" value="enoyl_red"/>
    <property type="match status" value="1"/>
</dbReference>
<feature type="region of interest" description="Disordered" evidence="9">
    <location>
        <begin position="457"/>
        <end position="478"/>
    </location>
</feature>
<dbReference type="CDD" id="cd00833">
    <property type="entry name" value="PKS"/>
    <property type="match status" value="1"/>
</dbReference>
<keyword evidence="2" id="KW-0597">Phosphoprotein</keyword>
<dbReference type="InterPro" id="IPR020843">
    <property type="entry name" value="ER"/>
</dbReference>
<dbReference type="InterPro" id="IPR036736">
    <property type="entry name" value="ACP-like_sf"/>
</dbReference>
<evidence type="ECO:0000259" key="10">
    <source>
        <dbReference type="PROSITE" id="PS50075"/>
    </source>
</evidence>
<dbReference type="InterPro" id="IPR013149">
    <property type="entry name" value="ADH-like_C"/>
</dbReference>
<dbReference type="Gene3D" id="3.10.129.110">
    <property type="entry name" value="Polyketide synthase dehydratase"/>
    <property type="match status" value="1"/>
</dbReference>
<feature type="domain" description="PKS/mFAS DH" evidence="12">
    <location>
        <begin position="931"/>
        <end position="1204"/>
    </location>
</feature>
<dbReference type="Gene3D" id="3.40.50.720">
    <property type="entry name" value="NAD(P)-binding Rossmann-like Domain"/>
    <property type="match status" value="3"/>
</dbReference>
<feature type="region of interest" description="Disordered" evidence="9">
    <location>
        <begin position="1999"/>
        <end position="2018"/>
    </location>
</feature>
<dbReference type="InterPro" id="IPR050091">
    <property type="entry name" value="PKS_NRPS_Biosynth_Enz"/>
</dbReference>
<keyword evidence="8" id="KW-0175">Coiled coil</keyword>
<dbReference type="PROSITE" id="PS52019">
    <property type="entry name" value="PKS_MFAS_DH"/>
    <property type="match status" value="1"/>
</dbReference>
<name>A0ABU9E9S7_9BACT</name>
<dbReference type="SMART" id="SM00822">
    <property type="entry name" value="PKS_KR"/>
    <property type="match status" value="1"/>
</dbReference>
<sequence>MSETRDVLRRALEAIDDLTERLHAAESRRHEPIAVVGMACRFPGGADTPDRYWRLIRDAASGIVEVPADRWAIEGWYDPELKEPGTSHTRFGGFVGPLDGFDAAFFGVAPREAATLDPQQRLLLECTWEALERSGEAPDRLKGSATGVYVGITASDYGRLLRIGRDDSDVYAATGTALNAAAGRLSFVLGLQGPAMAIDTACSSSLVATHLACAGLRAGDCDRAVVGGVNAILSPEPFALFSRWGMISNSEECRTFDAGASGFVRGEGCGVLVLKRLSDAQAAGDPIVAVIRGTAVNQDGPSSGLSVPNGPAQVKVIEAALSDAGLQPHEVDFVEAHGTGTPLGDPIEVEALGEAYGSGRRADDPLMIGSVKPNVGHLESAAGVAGLMKLILALRAAELPAQRYFDEPNPRIDWSSLPVRVVDERRDWPARGERRRGAVSSFGFSGTNAHVIVESAPEPSVADAPTATSTPAPLRPRLVPLSGRSEEAVREAAAALAAALDADPALALDDVERTAMTGRSHFPWRAVAVAADRADLVRKLRALAAGEEPAGTVIGRDPAHRRPKVAALFTGQGAQYPGMGLALRDVFPAFREAWDRMAEVYRAETGGDLTALVADEGGAVHGTEVTQPALYALQRALAALFDAWGVRPEAVLGHSVGEFAAACGAGVFSEADGMRIIAARGRLMGALPAGGGMIAVAAPADEVRAAIEPWSSRVGLAALNGPADVVVSGDLEWLAAVEGACAERGWKSRRLEVSHAFHSHRMDPVLPDFRAVLERAALSAPRLPLASNVEGSTAPDAGSTVEYWLRHLREPVRFEEGMRALVEAGVDVHLELGPRPTLLGMAGRFLPPDSMRGAPSLRRAEEPATAVLLALGRLYVAGVDPQWEGLLQGAGRRVALPTYPFQRRRYWAASKPVMGGAEPAAPTADEAPAVHPLLGPRFSSPAARDQFACTVDPRRVPWLSEHRVAGATVFPATAHLELMRAAAALRIGGAVEVESLTFAEALVLDGGSGRDVRAVIADDEGADTLQIWSRPRDGEGEWTLHATGRLRAAAPGEAPAADEAPAHAAPADLEAYRAEMEAVGLGYGPHFLALREATAIEGSAWGRLSLPEGASTAGFGVHPALLDAAFHLAGLARRSEDGAFWLPVGIRAVRFGAEAGGEVRASCRVQMADARRTVLDLDLHRPDGRWVASVRGLEVRRVERAAFQRAIRKATAATTPDPLLHTAWRAWPGADGAGADGADASGRWALVAPATAELGPLLEAFAAAGIPARTLAASEAAALPSDEGVIDLRAAFADRGPAGRGVVEAVVDGAVGESLALLRARAASGPVAGRFALVTRGAWPVLDADRPDPVGAALWGLGATAGSEWSGAEVVLIDGADPASPEGARALVEVLRGRGRETRFAVRGGDVYVQRLVTGGDAPLPPVAREGEYDLVIAERGDLSGLDLVAATPRDPGPGEVAIRTVASGLNFRDVLNLLDMYPGEPGPLGNECAGWVEAVGEGVDGVAPGDLVACIASSTFGSRVIASRDMVFAVPTALSAAEAAGFAIPHLTAWLALCHIGGMKAGDRVLIHAAAGGVGLAAVHLAHALGATVVGTAGSPEKRRLLEELGVSAVFDSRSTLSADRVREATAGHGVDLVLNSLVGESIDEGLRALAPGGRFLEIGLRELRSPSEIAALRSDIEYTPLILGDWCIERPQAVRAMWSELVALLDAGRIPPPPVRRFRLGEVEAAFRFMARAHHVGRVVITHPDPALPRFRSDATWLVTGGLGALGLQVAEWLADRGARHLLLQGRSEPSTGAQTRIAALAGRGVSVRVVRGDVSEGLPEAAEGEPPLRGVVHCAGVNDDALLANHDADRMRRVLHPKLGGLQAMLGDPRGDSLDHLILFSSGSGLMGAPGQAAYAAANAGLDAWALRRRREGRAGLAVAWGAWAGEGMAARTTEQTRAQWAEQGVGMLEPEQAFAALDAAVAAECGRVAVLPIDWARLGARSELSPFFDELVARRDDGGEGAPADEGGDGAAGELRALPAPERPGALLALLRKEAAAVLGLETPGELDARLGFQEQGMDSLMSVELAGRLSRRIGIELPSTFAFDHPTLQALADYIGEVLFDAPEAGGDHEPESPENDAADWATSLEGLTEDELEMVLRRELDDVDF</sequence>
<dbReference type="SUPFAM" id="SSF47336">
    <property type="entry name" value="ACP-like"/>
    <property type="match status" value="1"/>
</dbReference>
<dbReference type="Pfam" id="PF16197">
    <property type="entry name" value="KAsynt_C_assoc"/>
    <property type="match status" value="1"/>
</dbReference>
<dbReference type="Pfam" id="PF14765">
    <property type="entry name" value="PS-DH"/>
    <property type="match status" value="1"/>
</dbReference>
<dbReference type="SMART" id="SM00825">
    <property type="entry name" value="PKS_KS"/>
    <property type="match status" value="1"/>
</dbReference>
<dbReference type="Gene3D" id="3.30.70.3290">
    <property type="match status" value="1"/>
</dbReference>
<dbReference type="SMART" id="SM01294">
    <property type="entry name" value="PKS_PP_betabranch"/>
    <property type="match status" value="1"/>
</dbReference>
<dbReference type="InterPro" id="IPR049552">
    <property type="entry name" value="PKS_DH_N"/>
</dbReference>
<dbReference type="SUPFAM" id="SSF53901">
    <property type="entry name" value="Thiolase-like"/>
    <property type="match status" value="1"/>
</dbReference>
<dbReference type="InterPro" id="IPR013968">
    <property type="entry name" value="PKS_KR"/>
</dbReference>
<evidence type="ECO:0000259" key="11">
    <source>
        <dbReference type="PROSITE" id="PS52004"/>
    </source>
</evidence>
<dbReference type="Pfam" id="PF00550">
    <property type="entry name" value="PP-binding"/>
    <property type="match status" value="1"/>
</dbReference>
<keyword evidence="1" id="KW-0596">Phosphopantetheine</keyword>
<protein>
    <submittedName>
        <fullName evidence="13">SDR family NAD(P)-dependent oxidoreductase</fullName>
    </submittedName>
</protein>
<gene>
    <name evidence="13" type="ORF">WI372_10935</name>
</gene>
<dbReference type="Pfam" id="PF08240">
    <property type="entry name" value="ADH_N"/>
    <property type="match status" value="1"/>
</dbReference>
<dbReference type="Proteomes" id="UP001484239">
    <property type="component" value="Unassembled WGS sequence"/>
</dbReference>
<dbReference type="RefSeq" id="WP_405283565.1">
    <property type="nucleotide sequence ID" value="NZ_CP144380.1"/>
</dbReference>
<dbReference type="InterPro" id="IPR057326">
    <property type="entry name" value="KR_dom"/>
</dbReference>
<dbReference type="InterPro" id="IPR013154">
    <property type="entry name" value="ADH-like_N"/>
</dbReference>
<keyword evidence="5" id="KW-0511">Multifunctional enzyme</keyword>
<dbReference type="PANTHER" id="PTHR43775">
    <property type="entry name" value="FATTY ACID SYNTHASE"/>
    <property type="match status" value="1"/>
</dbReference>
<comment type="caution">
    <text evidence="13">The sequence shown here is derived from an EMBL/GenBank/DDBJ whole genome shotgun (WGS) entry which is preliminary data.</text>
</comment>
<dbReference type="InterPro" id="IPR001227">
    <property type="entry name" value="Ac_transferase_dom_sf"/>
</dbReference>
<evidence type="ECO:0000259" key="12">
    <source>
        <dbReference type="PROSITE" id="PS52019"/>
    </source>
</evidence>
<evidence type="ECO:0000256" key="6">
    <source>
        <dbReference type="ARBA" id="ARBA00023315"/>
    </source>
</evidence>
<dbReference type="SMART" id="SM00827">
    <property type="entry name" value="PKS_AT"/>
    <property type="match status" value="1"/>
</dbReference>
<organism evidence="13 14">
    <name type="scientific">Gaopeijia maritima</name>
    <dbReference type="NCBI Taxonomy" id="3119007"/>
    <lineage>
        <taxon>Bacteria</taxon>
        <taxon>Pseudomonadati</taxon>
        <taxon>Gemmatimonadota</taxon>
        <taxon>Longimicrobiia</taxon>
        <taxon>Gaopeijiales</taxon>
        <taxon>Gaopeijiaceae</taxon>
        <taxon>Gaopeijia</taxon>
    </lineage>
</organism>
<dbReference type="SUPFAM" id="SSF50129">
    <property type="entry name" value="GroES-like"/>
    <property type="match status" value="1"/>
</dbReference>
<dbReference type="InterPro" id="IPR014043">
    <property type="entry name" value="Acyl_transferase_dom"/>
</dbReference>
<dbReference type="SUPFAM" id="SSF55048">
    <property type="entry name" value="Probable ACP-binding domain of malonyl-CoA ACP transacylase"/>
    <property type="match status" value="1"/>
</dbReference>